<dbReference type="EMBL" id="OU896721">
    <property type="protein sequence ID" value="CAG9817046.1"/>
    <property type="molecule type" value="Genomic_DNA"/>
</dbReference>
<organism evidence="2 3">
    <name type="scientific">Phaedon cochleariae</name>
    <name type="common">Mustard beetle</name>
    <dbReference type="NCBI Taxonomy" id="80249"/>
    <lineage>
        <taxon>Eukaryota</taxon>
        <taxon>Metazoa</taxon>
        <taxon>Ecdysozoa</taxon>
        <taxon>Arthropoda</taxon>
        <taxon>Hexapoda</taxon>
        <taxon>Insecta</taxon>
        <taxon>Pterygota</taxon>
        <taxon>Neoptera</taxon>
        <taxon>Endopterygota</taxon>
        <taxon>Coleoptera</taxon>
        <taxon>Polyphaga</taxon>
        <taxon>Cucujiformia</taxon>
        <taxon>Chrysomeloidea</taxon>
        <taxon>Chrysomelidae</taxon>
        <taxon>Chrysomelinae</taxon>
        <taxon>Chrysomelini</taxon>
        <taxon>Phaedon</taxon>
    </lineage>
</organism>
<dbReference type="InterPro" id="IPR000210">
    <property type="entry name" value="BTB/POZ_dom"/>
</dbReference>
<dbReference type="InterPro" id="IPR011333">
    <property type="entry name" value="SKP1/BTB/POZ_sf"/>
</dbReference>
<name>A0A9N9SEY9_PHACE</name>
<dbReference type="Proteomes" id="UP001153737">
    <property type="component" value="Chromosome 15"/>
</dbReference>
<keyword evidence="3" id="KW-1185">Reference proteome</keyword>
<reference evidence="2" key="2">
    <citation type="submission" date="2022-10" db="EMBL/GenBank/DDBJ databases">
        <authorList>
            <consortium name="ENA_rothamsted_submissions"/>
            <consortium name="culmorum"/>
            <person name="King R."/>
        </authorList>
    </citation>
    <scope>NUCLEOTIDE SEQUENCE</scope>
</reference>
<evidence type="ECO:0000259" key="1">
    <source>
        <dbReference type="PROSITE" id="PS50097"/>
    </source>
</evidence>
<accession>A0A9N9SEY9</accession>
<dbReference type="Gene3D" id="3.30.710.10">
    <property type="entry name" value="Potassium Channel Kv1.1, Chain A"/>
    <property type="match status" value="2"/>
</dbReference>
<gene>
    <name evidence="2" type="ORF">PHAECO_LOCUS5040</name>
</gene>
<dbReference type="SUPFAM" id="SSF109732">
    <property type="entry name" value="HBS1-like domain"/>
    <property type="match status" value="1"/>
</dbReference>
<dbReference type="Gene3D" id="1.10.8.10">
    <property type="entry name" value="DNA helicase RuvA subunit, C-terminal domain"/>
    <property type="match status" value="1"/>
</dbReference>
<proteinExistence type="predicted"/>
<dbReference type="SUPFAM" id="SSF54695">
    <property type="entry name" value="POZ domain"/>
    <property type="match status" value="2"/>
</dbReference>
<dbReference type="PROSITE" id="PS50097">
    <property type="entry name" value="BTB"/>
    <property type="match status" value="1"/>
</dbReference>
<evidence type="ECO:0000313" key="3">
    <source>
        <dbReference type="Proteomes" id="UP001153737"/>
    </source>
</evidence>
<feature type="domain" description="BTB" evidence="1">
    <location>
        <begin position="618"/>
        <end position="687"/>
    </location>
</feature>
<dbReference type="AlphaFoldDB" id="A0A9N9SEY9"/>
<dbReference type="SMART" id="SM00225">
    <property type="entry name" value="BTB"/>
    <property type="match status" value="2"/>
</dbReference>
<sequence>MSNHTYMDGTWEVIKCESANGSLSVAAGNYDKLLKCMEGVRVRLDDNGDVTWTAPEELKSVPLFTCETYELHSTCGRSGLVLRFGAYAGHVFEFRPEKWSKENVTLTCEGFCTLHCIKVKDESSEVDYSAPFTLLPALEDGYFSDVIIMSSNRKQFKVHSTILELQGDDIDWMSDPPPFNGLPEEVLGTILHFLYAECLPDNLTEETARQVISAASPYESLSKLVSNCQLYLKNMALKQQIIGIVGDMHNCINQLIERFNTRSNPPGDSISGSPAKLCFVVKQSIRDAAVVSAKLILLCDLFTKRKGELTRHERHEIIRYAKSRLPVFIMQLTKFLQALKSTFSSMSSAQRMEIASFLVPEIEVILDTISMLIVHVEKTLQQIIQGLFTPDSTKCKSNVGDMISKTIRNILHIRELTKLNTLHEHITFSLGLLVHKKENFIQMSSSQKIRSIARNLEQLIEELPIFLIKLEETASVFDDRLGWRDFKFCFKVGTSKISDVLQKLLIHVDDLQDVMLQLCELVRRDEFTQTLQCLGLLNATGTASDINSSPNVNGSPTFSPPKHQTFKLNLVKSLCVPADANKSVLSQHCAGLLASGAKADMEFEVVDTNEAQRSDGAAEAVQDVEEEKCVVKAHRVIVAARCDWFRRALLSGMREAIDRKIVVHDTSPHLFKILLEYLYSGRLDRNTLSTEQLVELLLLGDRYEMDSLKQTCEYMLVRSIDSEVVLYLLSVADQYNARILKSRCLSFISRHHELTESEEFIDLPITLQAQIFNDYIWGQPTGSALDFDFSLEHLLPTSSDTSPGVNEVSRGLESMLLVPDPDQSNSSLDDFHHADQTSSRMDNCISQLRDIVGETASRNLLVQVILAADFDLRRAVNYYYARTNEDE</sequence>
<evidence type="ECO:0000313" key="2">
    <source>
        <dbReference type="EMBL" id="CAG9817046.1"/>
    </source>
</evidence>
<dbReference type="Pfam" id="PF00651">
    <property type="entry name" value="BTB"/>
    <property type="match status" value="1"/>
</dbReference>
<dbReference type="InterPro" id="IPR037189">
    <property type="entry name" value="HBS1-like_N_sf"/>
</dbReference>
<reference evidence="2" key="1">
    <citation type="submission" date="2022-01" db="EMBL/GenBank/DDBJ databases">
        <authorList>
            <person name="King R."/>
        </authorList>
    </citation>
    <scope>NUCLEOTIDE SEQUENCE</scope>
</reference>
<dbReference type="OrthoDB" id="684045at2759"/>
<protein>
    <recommendedName>
        <fullName evidence="1">BTB domain-containing protein</fullName>
    </recommendedName>
</protein>
<dbReference type="PANTHER" id="PTHR24413">
    <property type="entry name" value="SPECKLE-TYPE POZ PROTEIN"/>
    <property type="match status" value="1"/>
</dbReference>
<dbReference type="CDD" id="cd14733">
    <property type="entry name" value="BACK"/>
    <property type="match status" value="1"/>
</dbReference>